<evidence type="ECO:0000256" key="4">
    <source>
        <dbReference type="ARBA" id="ARBA00012381"/>
    </source>
</evidence>
<proteinExistence type="inferred from homology"/>
<dbReference type="SUPFAM" id="SSF55811">
    <property type="entry name" value="Nudix"/>
    <property type="match status" value="1"/>
</dbReference>
<dbReference type="GO" id="GO:0019677">
    <property type="term" value="P:NAD+ catabolic process"/>
    <property type="evidence" value="ECO:0007669"/>
    <property type="project" value="TreeGrafter"/>
</dbReference>
<evidence type="ECO:0000313" key="13">
    <source>
        <dbReference type="Proteomes" id="UP000192343"/>
    </source>
</evidence>
<dbReference type="InterPro" id="IPR015797">
    <property type="entry name" value="NUDIX_hydrolase-like_dom_sf"/>
</dbReference>
<keyword evidence="7" id="KW-0460">Magnesium</keyword>
<comment type="similarity">
    <text evidence="3">Belongs to the Nudix hydrolase family. NudC subfamily.</text>
</comment>
<evidence type="ECO:0000256" key="9">
    <source>
        <dbReference type="ARBA" id="ARBA00023679"/>
    </source>
</evidence>
<dbReference type="CDD" id="cd03429">
    <property type="entry name" value="NUDIX_NADH_pyrophosphatase_Nudt13"/>
    <property type="match status" value="1"/>
</dbReference>
<comment type="cofactor">
    <cofactor evidence="1">
        <name>Mg(2+)</name>
        <dbReference type="ChEBI" id="CHEBI:18420"/>
    </cofactor>
</comment>
<evidence type="ECO:0000256" key="5">
    <source>
        <dbReference type="ARBA" id="ARBA00022723"/>
    </source>
</evidence>
<dbReference type="NCBIfam" id="NF001299">
    <property type="entry name" value="PRK00241.1"/>
    <property type="match status" value="1"/>
</dbReference>
<evidence type="ECO:0000256" key="8">
    <source>
        <dbReference type="ARBA" id="ARBA00023027"/>
    </source>
</evidence>
<dbReference type="PROSITE" id="PS00893">
    <property type="entry name" value="NUDIX_BOX"/>
    <property type="match status" value="1"/>
</dbReference>
<dbReference type="AlphaFoldDB" id="A0A1Y1RXM7"/>
<dbReference type="Gene3D" id="3.90.79.10">
    <property type="entry name" value="Nucleoside Triphosphate Pyrophosphohydrolase"/>
    <property type="match status" value="1"/>
</dbReference>
<dbReference type="Pfam" id="PF09297">
    <property type="entry name" value="Zn_ribbon_NUD"/>
    <property type="match status" value="1"/>
</dbReference>
<dbReference type="GO" id="GO:0035529">
    <property type="term" value="F:NADH pyrophosphatase activity"/>
    <property type="evidence" value="ECO:0007669"/>
    <property type="project" value="TreeGrafter"/>
</dbReference>
<keyword evidence="5" id="KW-0479">Metal-binding</keyword>
<dbReference type="RefSeq" id="WP_083050603.1">
    <property type="nucleotide sequence ID" value="NZ_MWQY01000010.1"/>
</dbReference>
<dbReference type="InterPro" id="IPR020084">
    <property type="entry name" value="NUDIX_hydrolase_CS"/>
</dbReference>
<evidence type="ECO:0000259" key="11">
    <source>
        <dbReference type="PROSITE" id="PS51462"/>
    </source>
</evidence>
<reference evidence="12 13" key="1">
    <citation type="submission" date="2017-03" db="EMBL/GenBank/DDBJ databases">
        <title>Draft Genome sequence of Marispirochaeta sp. strain JC444.</title>
        <authorList>
            <person name="Shivani Y."/>
            <person name="Subhash Y."/>
            <person name="Sasikala C."/>
            <person name="Ramana C."/>
        </authorList>
    </citation>
    <scope>NUCLEOTIDE SEQUENCE [LARGE SCALE GENOMIC DNA]</scope>
    <source>
        <strain evidence="12 13">JC444</strain>
    </source>
</reference>
<dbReference type="InterPro" id="IPR015376">
    <property type="entry name" value="Znr_NADH_PPase"/>
</dbReference>
<evidence type="ECO:0000256" key="3">
    <source>
        <dbReference type="ARBA" id="ARBA00009595"/>
    </source>
</evidence>
<dbReference type="Proteomes" id="UP000192343">
    <property type="component" value="Unassembled WGS sequence"/>
</dbReference>
<feature type="domain" description="Nudix hydrolase" evidence="11">
    <location>
        <begin position="147"/>
        <end position="270"/>
    </location>
</feature>
<dbReference type="STRING" id="1963862.B4O97_10330"/>
<evidence type="ECO:0000256" key="2">
    <source>
        <dbReference type="ARBA" id="ARBA00001947"/>
    </source>
</evidence>
<dbReference type="InterPro" id="IPR000086">
    <property type="entry name" value="NUDIX_hydrolase_dom"/>
</dbReference>
<accession>A0A1Y1RXM7</accession>
<dbReference type="Pfam" id="PF00293">
    <property type="entry name" value="NUDIX"/>
    <property type="match status" value="1"/>
</dbReference>
<dbReference type="GO" id="GO:0005829">
    <property type="term" value="C:cytosol"/>
    <property type="evidence" value="ECO:0007669"/>
    <property type="project" value="TreeGrafter"/>
</dbReference>
<keyword evidence="13" id="KW-1185">Reference proteome</keyword>
<evidence type="ECO:0000256" key="7">
    <source>
        <dbReference type="ARBA" id="ARBA00022842"/>
    </source>
</evidence>
<evidence type="ECO:0000256" key="6">
    <source>
        <dbReference type="ARBA" id="ARBA00022801"/>
    </source>
</evidence>
<comment type="catalytic activity">
    <reaction evidence="9">
        <text>a 5'-end NAD(+)-phospho-ribonucleoside in mRNA + H2O = a 5'-end phospho-adenosine-phospho-ribonucleoside in mRNA + beta-nicotinamide D-ribonucleotide + 2 H(+)</text>
        <dbReference type="Rhea" id="RHEA:60876"/>
        <dbReference type="Rhea" id="RHEA-COMP:15698"/>
        <dbReference type="Rhea" id="RHEA-COMP:15719"/>
        <dbReference type="ChEBI" id="CHEBI:14649"/>
        <dbReference type="ChEBI" id="CHEBI:15377"/>
        <dbReference type="ChEBI" id="CHEBI:15378"/>
        <dbReference type="ChEBI" id="CHEBI:144029"/>
        <dbReference type="ChEBI" id="CHEBI:144051"/>
    </reaction>
    <physiologicalReaction direction="left-to-right" evidence="9">
        <dbReference type="Rhea" id="RHEA:60877"/>
    </physiologicalReaction>
</comment>
<keyword evidence="8" id="KW-0520">NAD</keyword>
<gene>
    <name evidence="12" type="ORF">B4O97_10330</name>
</gene>
<dbReference type="EC" id="3.6.1.22" evidence="4"/>
<comment type="caution">
    <text evidence="12">The sequence shown here is derived from an EMBL/GenBank/DDBJ whole genome shotgun (WGS) entry which is preliminary data.</text>
</comment>
<sequence>MFIPDWNWTDAEDIPAEGWTMIVSKRNFCYNAKDDSAASLAGGTPLVPLDDLPSSYLAAGMIRLGIYRERPLFIMDRETPPDSLLSIPFRPVLGHLNPDLLRAAMLGYHLVQWIANSRFCGRCGKENTFHHREKARVCPDCGLVTFPRISPAVITAVQKEDRILLAHNKNFAAPVYSLIAGFVEPGESLEEAVAREISEEVGIQVTNISYVSSQPWPFPDSLMLGFTAEWSSGELSPDGIEITDAGWFNRDDHPQLPLKGSIALAIIEKIFAGLC</sequence>
<dbReference type="GO" id="GO:0046872">
    <property type="term" value="F:metal ion binding"/>
    <property type="evidence" value="ECO:0007669"/>
    <property type="project" value="UniProtKB-KW"/>
</dbReference>
<keyword evidence="6 10" id="KW-0378">Hydrolase</keyword>
<dbReference type="PRINTS" id="PR00502">
    <property type="entry name" value="NUDIXFAMILY"/>
</dbReference>
<protein>
    <recommendedName>
        <fullName evidence="4">NAD(+) diphosphatase</fullName>
        <ecNumber evidence="4">3.6.1.22</ecNumber>
    </recommendedName>
</protein>
<organism evidence="12 13">
    <name type="scientific">Marispirochaeta aestuarii</name>
    <dbReference type="NCBI Taxonomy" id="1963862"/>
    <lineage>
        <taxon>Bacteria</taxon>
        <taxon>Pseudomonadati</taxon>
        <taxon>Spirochaetota</taxon>
        <taxon>Spirochaetia</taxon>
        <taxon>Spirochaetales</taxon>
        <taxon>Spirochaetaceae</taxon>
        <taxon>Marispirochaeta</taxon>
    </lineage>
</organism>
<evidence type="ECO:0000256" key="10">
    <source>
        <dbReference type="RuleBase" id="RU003476"/>
    </source>
</evidence>
<comment type="cofactor">
    <cofactor evidence="2">
        <name>Zn(2+)</name>
        <dbReference type="ChEBI" id="CHEBI:29105"/>
    </cofactor>
</comment>
<dbReference type="Gene3D" id="3.90.79.20">
    <property type="match status" value="1"/>
</dbReference>
<name>A0A1Y1RXM7_9SPIO</name>
<evidence type="ECO:0000313" key="12">
    <source>
        <dbReference type="EMBL" id="ORC35121.1"/>
    </source>
</evidence>
<dbReference type="InterPro" id="IPR049734">
    <property type="entry name" value="NudC-like_C"/>
</dbReference>
<dbReference type="InterPro" id="IPR020476">
    <property type="entry name" value="Nudix_hydrolase"/>
</dbReference>
<dbReference type="PROSITE" id="PS51462">
    <property type="entry name" value="NUDIX"/>
    <property type="match status" value="1"/>
</dbReference>
<evidence type="ECO:0000256" key="1">
    <source>
        <dbReference type="ARBA" id="ARBA00001946"/>
    </source>
</evidence>
<dbReference type="PANTHER" id="PTHR42904:SF6">
    <property type="entry name" value="NAD-CAPPED RNA HYDROLASE NUDT12"/>
    <property type="match status" value="1"/>
</dbReference>
<dbReference type="InterPro" id="IPR050241">
    <property type="entry name" value="NAD-cap_RNA_hydrolase_NudC"/>
</dbReference>
<dbReference type="GO" id="GO:0006742">
    <property type="term" value="P:NADP+ catabolic process"/>
    <property type="evidence" value="ECO:0007669"/>
    <property type="project" value="TreeGrafter"/>
</dbReference>
<dbReference type="PANTHER" id="PTHR42904">
    <property type="entry name" value="NUDIX HYDROLASE, NUDC SUBFAMILY"/>
    <property type="match status" value="1"/>
</dbReference>
<dbReference type="EMBL" id="MWQY01000010">
    <property type="protein sequence ID" value="ORC35121.1"/>
    <property type="molecule type" value="Genomic_DNA"/>
</dbReference>